<dbReference type="AlphaFoldDB" id="A0ABD7MNH5"/>
<proteinExistence type="predicted"/>
<evidence type="ECO:0000313" key="2">
    <source>
        <dbReference type="EMBL" id="SJE69156.1"/>
    </source>
</evidence>
<sequence>MGKVMVILLVLAGVLFNIAGEDAPQPQYTDNENQNAMDFAQSLIKGKYPCDMVTMDSTKNGTGRIDVRCDGKYQYEIIRHDGQWQVVSK</sequence>
<comment type="caution">
    <text evidence="2">The sequence shown here is derived from an EMBL/GenBank/DDBJ whole genome shotgun (WGS) entry which is preliminary data.</text>
</comment>
<organism evidence="2 3">
    <name type="scientific">Shigella sonnei</name>
    <dbReference type="NCBI Taxonomy" id="624"/>
    <lineage>
        <taxon>Bacteria</taxon>
        <taxon>Pseudomonadati</taxon>
        <taxon>Pseudomonadota</taxon>
        <taxon>Gammaproteobacteria</taxon>
        <taxon>Enterobacterales</taxon>
        <taxon>Enterobacteriaceae</taxon>
        <taxon>Shigella</taxon>
    </lineage>
</organism>
<protein>
    <recommendedName>
        <fullName evidence="4">DUF1161 domain-containing protein</fullName>
    </recommendedName>
</protein>
<keyword evidence="1" id="KW-0732">Signal</keyword>
<accession>A0ABD7MNH5</accession>
<feature type="chain" id="PRO_5044865294" description="DUF1161 domain-containing protein" evidence="1">
    <location>
        <begin position="20"/>
        <end position="89"/>
    </location>
</feature>
<reference evidence="2 3" key="1">
    <citation type="submission" date="2017-01" db="EMBL/GenBank/DDBJ databases">
        <authorList>
            <consortium name="Pathogen Informatics"/>
        </authorList>
    </citation>
    <scope>NUCLEOTIDE SEQUENCE [LARGE SCALE GENOMIC DNA]</scope>
    <source>
        <strain evidence="2 3">3626STDY6095480</strain>
    </source>
</reference>
<name>A0ABD7MNH5_SHISO</name>
<gene>
    <name evidence="2" type="ORF">SAMEA3356023_04703</name>
</gene>
<evidence type="ECO:0000313" key="3">
    <source>
        <dbReference type="Proteomes" id="UP000187717"/>
    </source>
</evidence>
<evidence type="ECO:0008006" key="4">
    <source>
        <dbReference type="Google" id="ProtNLM"/>
    </source>
</evidence>
<dbReference type="EMBL" id="FTXV01000264">
    <property type="protein sequence ID" value="SJE69156.1"/>
    <property type="molecule type" value="Genomic_DNA"/>
</dbReference>
<evidence type="ECO:0000256" key="1">
    <source>
        <dbReference type="SAM" id="SignalP"/>
    </source>
</evidence>
<dbReference type="Proteomes" id="UP000187717">
    <property type="component" value="Unassembled WGS sequence"/>
</dbReference>
<feature type="signal peptide" evidence="1">
    <location>
        <begin position="1"/>
        <end position="19"/>
    </location>
</feature>